<dbReference type="Proteomes" id="UP000824988">
    <property type="component" value="Chromosome"/>
</dbReference>
<dbReference type="KEGG" id="moz:MoryE10_19390"/>
<protein>
    <submittedName>
        <fullName evidence="9">Acriflavine resistance protein B</fullName>
    </submittedName>
</protein>
<dbReference type="GO" id="GO:0042910">
    <property type="term" value="F:xenobiotic transmembrane transporter activity"/>
    <property type="evidence" value="ECO:0007669"/>
    <property type="project" value="TreeGrafter"/>
</dbReference>
<evidence type="ECO:0000256" key="5">
    <source>
        <dbReference type="ARBA" id="ARBA00022692"/>
    </source>
</evidence>
<organism evidence="9 10">
    <name type="scientific">Methylogaea oryzae</name>
    <dbReference type="NCBI Taxonomy" id="1295382"/>
    <lineage>
        <taxon>Bacteria</taxon>
        <taxon>Pseudomonadati</taxon>
        <taxon>Pseudomonadota</taxon>
        <taxon>Gammaproteobacteria</taxon>
        <taxon>Methylococcales</taxon>
        <taxon>Methylococcaceae</taxon>
        <taxon>Methylogaea</taxon>
    </lineage>
</organism>
<feature type="transmembrane region" description="Helical" evidence="8">
    <location>
        <begin position="359"/>
        <end position="379"/>
    </location>
</feature>
<name>A0A8D4VN98_9GAMM</name>
<dbReference type="PANTHER" id="PTHR32063:SF14">
    <property type="entry name" value="BLL4319 PROTEIN"/>
    <property type="match status" value="1"/>
</dbReference>
<keyword evidence="4" id="KW-0997">Cell inner membrane</keyword>
<evidence type="ECO:0000256" key="3">
    <source>
        <dbReference type="ARBA" id="ARBA00022475"/>
    </source>
</evidence>
<dbReference type="AlphaFoldDB" id="A0A8D4VN98"/>
<evidence type="ECO:0000256" key="7">
    <source>
        <dbReference type="ARBA" id="ARBA00023136"/>
    </source>
</evidence>
<keyword evidence="10" id="KW-1185">Reference proteome</keyword>
<evidence type="ECO:0000256" key="1">
    <source>
        <dbReference type="ARBA" id="ARBA00004429"/>
    </source>
</evidence>
<feature type="transmembrane region" description="Helical" evidence="8">
    <location>
        <begin position="949"/>
        <end position="970"/>
    </location>
</feature>
<evidence type="ECO:0000256" key="8">
    <source>
        <dbReference type="SAM" id="Phobius"/>
    </source>
</evidence>
<accession>A0A8D4VN98</accession>
<feature type="transmembrane region" description="Helical" evidence="8">
    <location>
        <begin position="846"/>
        <end position="866"/>
    </location>
</feature>
<gene>
    <name evidence="9" type="ORF">MoryE10_19390</name>
</gene>
<dbReference type="InterPro" id="IPR001036">
    <property type="entry name" value="Acrflvin-R"/>
</dbReference>
<keyword evidence="7 8" id="KW-0472">Membrane</keyword>
<sequence>MKITDIFIQRPVLAAVVSLLLFILGLRSVVTLPVAEFPETESAVITVTTGYYGADPGLVAGFISTPLEAAITQSNGIDYITSSSVGSVSTITVNLQFGYKVDKALTEISSQVNSVLSQLPPDAQHPIIAVQPPQPIDALYIGFSSDILPANNITDYLVRVVQPKLQAVAGVQTAELIGAKNFALRAWLNPEKLAAFGLTATDVSSALAQNDYLAALGSTKGQMVQVNLAASTSLHSLDEFRQLVVKRQNGALVHLQDVANVSLGADDYESQANFDGQKAVYIGIKVAPSANLLDVIKRVKEEIPGIQAQLPTGIKGAVVYDSTTFVTSSIREVVETLLEALLIVTLVIFAFLGTPRSVLITVIAIPLSLVATFSIMAALGYSINLLSLLALVLAIGLVVDDAIIVVENVNRHLAEDLSPTAAASRAASELAGPIIAMTAVLAAVYVPIGFQSGLTGTLFTEFAFTLVGAVTLSALVALTLSPMLCARLLKRQQETGWEARLVTRIDQMFERIQEGYAQRLHDSLDHRPVTYLFAAIVLVAIYFLYTYSNSELAPQEDQGVLFTMATASPTATLQQRQLFGKQVFDVFKKHPETDHMLQMDIGGQSIDGMILKPWEDRDKTANELLGEVQQEVGNIAGLQVATFQPPPLPSSGSLPIQFVIGTTEPFPQLNEVATAFMEEAHKSGLFLFLDNDLKINHPQTWVDIDRDKAALLGLNMQDVGGALSSLLGGGYVNYFSLQGRSYKVIPQIMQRFRLNPGQLADYYIRSADGVMLPLSTVASLRTETMPQAVNHFQQLNAATISGIASPGLSQGDALAYLKDLADRTLPEGYSVDYAGQARQFVHESSGFLSTFSFALVIIYLVLAAQFESFTDPLIILVSVPMSAVGALIFVALGLGGASLNIYTEVGLVTLMGLISKHGILIVEFANALKAQGKSKREAIETAAGIRLRPILMTTAAMVLGVIPLIFAAGAGAASRFNIGMVIAMGLTIGTLFTLYVVPAAYMLLSKEHAAATETAGQTAAE</sequence>
<dbReference type="EMBL" id="AP019782">
    <property type="protein sequence ID" value="BBL71333.1"/>
    <property type="molecule type" value="Genomic_DNA"/>
</dbReference>
<dbReference type="RefSeq" id="WP_221046925.1">
    <property type="nucleotide sequence ID" value="NZ_AP019782.1"/>
</dbReference>
<feature type="transmembrane region" description="Helical" evidence="8">
    <location>
        <begin position="385"/>
        <end position="409"/>
    </location>
</feature>
<keyword evidence="3" id="KW-1003">Cell membrane</keyword>
<feature type="transmembrane region" description="Helical" evidence="8">
    <location>
        <begin position="907"/>
        <end position="928"/>
    </location>
</feature>
<dbReference type="FunFam" id="1.20.1640.10:FF:000001">
    <property type="entry name" value="Efflux pump membrane transporter"/>
    <property type="match status" value="1"/>
</dbReference>
<comment type="subcellular location">
    <subcellularLocation>
        <location evidence="1">Cell inner membrane</location>
        <topology evidence="1">Multi-pass membrane protein</topology>
    </subcellularLocation>
</comment>
<keyword evidence="5 8" id="KW-0812">Transmembrane</keyword>
<evidence type="ECO:0000313" key="10">
    <source>
        <dbReference type="Proteomes" id="UP000824988"/>
    </source>
</evidence>
<dbReference type="GO" id="GO:0005886">
    <property type="term" value="C:plasma membrane"/>
    <property type="evidence" value="ECO:0007669"/>
    <property type="project" value="UniProtKB-SubCell"/>
</dbReference>
<reference evidence="9" key="1">
    <citation type="submission" date="2019-06" db="EMBL/GenBank/DDBJ databases">
        <title>Complete genome sequence of Methylogaea oryzae strain JCM16910.</title>
        <authorList>
            <person name="Asakawa S."/>
        </authorList>
    </citation>
    <scope>NUCLEOTIDE SEQUENCE</scope>
    <source>
        <strain evidence="9">E10</strain>
    </source>
</reference>
<feature type="transmembrane region" description="Helical" evidence="8">
    <location>
        <begin position="976"/>
        <end position="997"/>
    </location>
</feature>
<dbReference type="PANTHER" id="PTHR32063">
    <property type="match status" value="1"/>
</dbReference>
<feature type="transmembrane region" description="Helical" evidence="8">
    <location>
        <begin position="873"/>
        <end position="895"/>
    </location>
</feature>
<evidence type="ECO:0000256" key="2">
    <source>
        <dbReference type="ARBA" id="ARBA00022448"/>
    </source>
</evidence>
<feature type="transmembrane region" description="Helical" evidence="8">
    <location>
        <begin position="462"/>
        <end position="485"/>
    </location>
</feature>
<feature type="transmembrane region" description="Helical" evidence="8">
    <location>
        <begin position="333"/>
        <end position="352"/>
    </location>
</feature>
<feature type="transmembrane region" description="Helical" evidence="8">
    <location>
        <begin position="529"/>
        <end position="547"/>
    </location>
</feature>
<keyword evidence="6 8" id="KW-1133">Transmembrane helix</keyword>
<dbReference type="Pfam" id="PF00873">
    <property type="entry name" value="ACR_tran"/>
    <property type="match status" value="1"/>
</dbReference>
<evidence type="ECO:0000256" key="6">
    <source>
        <dbReference type="ARBA" id="ARBA00022989"/>
    </source>
</evidence>
<proteinExistence type="predicted"/>
<feature type="transmembrane region" description="Helical" evidence="8">
    <location>
        <begin position="430"/>
        <end position="450"/>
    </location>
</feature>
<keyword evidence="2" id="KW-0813">Transport</keyword>
<evidence type="ECO:0000256" key="4">
    <source>
        <dbReference type="ARBA" id="ARBA00022519"/>
    </source>
</evidence>
<evidence type="ECO:0000313" key="9">
    <source>
        <dbReference type="EMBL" id="BBL71333.1"/>
    </source>
</evidence>